<feature type="transmembrane region" description="Helical" evidence="5">
    <location>
        <begin position="137"/>
        <end position="162"/>
    </location>
</feature>
<dbReference type="EMBL" id="JAAVUM010000001">
    <property type="protein sequence ID" value="NKE04073.1"/>
    <property type="molecule type" value="Genomic_DNA"/>
</dbReference>
<dbReference type="AlphaFoldDB" id="A0A846T601"/>
<dbReference type="Pfam" id="PF12698">
    <property type="entry name" value="ABC2_membrane_3"/>
    <property type="match status" value="1"/>
</dbReference>
<feature type="transmembrane region" description="Helical" evidence="5">
    <location>
        <begin position="51"/>
        <end position="70"/>
    </location>
</feature>
<feature type="domain" description="ABC transmembrane type-2" evidence="6">
    <location>
        <begin position="17"/>
        <end position="247"/>
    </location>
</feature>
<evidence type="ECO:0000313" key="7">
    <source>
        <dbReference type="EMBL" id="NKE04073.1"/>
    </source>
</evidence>
<feature type="transmembrane region" description="Helical" evidence="5">
    <location>
        <begin position="174"/>
        <end position="199"/>
    </location>
</feature>
<keyword evidence="2 5" id="KW-0812">Transmembrane</keyword>
<evidence type="ECO:0000256" key="2">
    <source>
        <dbReference type="ARBA" id="ARBA00022692"/>
    </source>
</evidence>
<evidence type="ECO:0000256" key="1">
    <source>
        <dbReference type="ARBA" id="ARBA00004141"/>
    </source>
</evidence>
<feature type="transmembrane region" description="Helical" evidence="5">
    <location>
        <begin position="26"/>
        <end position="44"/>
    </location>
</feature>
<feature type="transmembrane region" description="Helical" evidence="5">
    <location>
        <begin position="219"/>
        <end position="244"/>
    </location>
</feature>
<evidence type="ECO:0000313" key="8">
    <source>
        <dbReference type="Proteomes" id="UP000587942"/>
    </source>
</evidence>
<dbReference type="RefSeq" id="WP_167830596.1">
    <property type="nucleotide sequence ID" value="NZ_JAAVUM010000001.1"/>
</dbReference>
<accession>A0A846T601</accession>
<dbReference type="Proteomes" id="UP000587942">
    <property type="component" value="Unassembled WGS sequence"/>
</dbReference>
<dbReference type="InterPro" id="IPR047817">
    <property type="entry name" value="ABC2_TM_bact-type"/>
</dbReference>
<comment type="caution">
    <text evidence="7">The sequence shown here is derived from an EMBL/GenBank/DDBJ whole genome shotgun (WGS) entry which is preliminary data.</text>
</comment>
<feature type="transmembrane region" description="Helical" evidence="5">
    <location>
        <begin position="82"/>
        <end position="101"/>
    </location>
</feature>
<comment type="subcellular location">
    <subcellularLocation>
        <location evidence="1">Membrane</location>
        <topology evidence="1">Multi-pass membrane protein</topology>
    </subcellularLocation>
</comment>
<sequence length="260" mass="29771">MNLAASLLHTILVHMKLSIARPMFKFIIWISPLFYSTLAIFIYGKDSTETLFHYVVLGSGFMALWSSIVFSSASDVNRERFYGTLEIIFISPVPFAVTLIGKIIANTLWGLISMILSFVYLKFVFQLDLVFYHPWYFLSSLLIVLLSLAVFSFFLALAFTLSRQAEALMNFIEYPIYLICGFLFPIAYLPAWVQGISYILPPTWAIQLLRNVTTETLSFQSVLVSFSVLVSLTLLYILIGVYFYRLMDKKARFHGKLGVY</sequence>
<dbReference type="PANTHER" id="PTHR43229:SF2">
    <property type="entry name" value="NODULATION PROTEIN J"/>
    <property type="match status" value="1"/>
</dbReference>
<dbReference type="PROSITE" id="PS51012">
    <property type="entry name" value="ABC_TM2"/>
    <property type="match status" value="1"/>
</dbReference>
<proteinExistence type="predicted"/>
<dbReference type="GO" id="GO:0140359">
    <property type="term" value="F:ABC-type transporter activity"/>
    <property type="evidence" value="ECO:0007669"/>
    <property type="project" value="InterPro"/>
</dbReference>
<dbReference type="GO" id="GO:0016020">
    <property type="term" value="C:membrane"/>
    <property type="evidence" value="ECO:0007669"/>
    <property type="project" value="UniProtKB-SubCell"/>
</dbReference>
<keyword evidence="4 5" id="KW-0472">Membrane</keyword>
<evidence type="ECO:0000256" key="3">
    <source>
        <dbReference type="ARBA" id="ARBA00022989"/>
    </source>
</evidence>
<evidence type="ECO:0000256" key="4">
    <source>
        <dbReference type="ARBA" id="ARBA00023136"/>
    </source>
</evidence>
<feature type="transmembrane region" description="Helical" evidence="5">
    <location>
        <begin position="108"/>
        <end position="125"/>
    </location>
</feature>
<gene>
    <name evidence="7" type="ORF">GWK17_01055</name>
</gene>
<dbReference type="InterPro" id="IPR051784">
    <property type="entry name" value="Nod_factor_ABC_transporter"/>
</dbReference>
<dbReference type="InterPro" id="IPR013525">
    <property type="entry name" value="ABC2_TM"/>
</dbReference>
<dbReference type="PANTHER" id="PTHR43229">
    <property type="entry name" value="NODULATION PROTEIN J"/>
    <property type="match status" value="1"/>
</dbReference>
<organism evidence="7 8">
    <name type="scientific">Mesobacillus selenatarsenatis</name>
    <dbReference type="NCBI Taxonomy" id="388741"/>
    <lineage>
        <taxon>Bacteria</taxon>
        <taxon>Bacillati</taxon>
        <taxon>Bacillota</taxon>
        <taxon>Bacilli</taxon>
        <taxon>Bacillales</taxon>
        <taxon>Bacillaceae</taxon>
        <taxon>Mesobacillus</taxon>
    </lineage>
</organism>
<reference evidence="7 8" key="1">
    <citation type="submission" date="2020-03" db="EMBL/GenBank/DDBJ databases">
        <authorList>
            <person name="Sun Q."/>
        </authorList>
    </citation>
    <scope>NUCLEOTIDE SEQUENCE [LARGE SCALE GENOMIC DNA]</scope>
    <source>
        <strain evidence="7 8">KACC 21451</strain>
    </source>
</reference>
<evidence type="ECO:0000256" key="5">
    <source>
        <dbReference type="SAM" id="Phobius"/>
    </source>
</evidence>
<keyword evidence="3 5" id="KW-1133">Transmembrane helix</keyword>
<evidence type="ECO:0000259" key="6">
    <source>
        <dbReference type="PROSITE" id="PS51012"/>
    </source>
</evidence>
<name>A0A846T601_9BACI</name>
<protein>
    <submittedName>
        <fullName evidence="7">ABC transporter permease</fullName>
    </submittedName>
</protein>